<reference evidence="10 11" key="1">
    <citation type="submission" date="2024-03" db="EMBL/GenBank/DDBJ databases">
        <title>Natural products discovery in diverse microorganisms through a two-stage MS feature dereplication strategy.</title>
        <authorList>
            <person name="Zhang R."/>
        </authorList>
    </citation>
    <scope>NUCLEOTIDE SEQUENCE [LARGE SCALE GENOMIC DNA]</scope>
    <source>
        <strain evidence="10 11">18930</strain>
    </source>
</reference>
<evidence type="ECO:0000256" key="4">
    <source>
        <dbReference type="ARBA" id="ARBA00022692"/>
    </source>
</evidence>
<feature type="transmembrane region" description="Helical" evidence="8">
    <location>
        <begin position="49"/>
        <end position="67"/>
    </location>
</feature>
<evidence type="ECO:0000256" key="5">
    <source>
        <dbReference type="ARBA" id="ARBA00022989"/>
    </source>
</evidence>
<dbReference type="InterPro" id="IPR011701">
    <property type="entry name" value="MFS"/>
</dbReference>
<accession>A0ABZ2PMW1</accession>
<feature type="transmembrane region" description="Helical" evidence="8">
    <location>
        <begin position="200"/>
        <end position="220"/>
    </location>
</feature>
<evidence type="ECO:0000256" key="2">
    <source>
        <dbReference type="ARBA" id="ARBA00022448"/>
    </source>
</evidence>
<dbReference type="Pfam" id="PF07690">
    <property type="entry name" value="MFS_1"/>
    <property type="match status" value="1"/>
</dbReference>
<name>A0ABZ2PMW1_9NOCA</name>
<feature type="transmembrane region" description="Helical" evidence="8">
    <location>
        <begin position="109"/>
        <end position="129"/>
    </location>
</feature>
<dbReference type="RefSeq" id="WP_338891442.1">
    <property type="nucleotide sequence ID" value="NZ_CP147846.1"/>
</dbReference>
<evidence type="ECO:0000256" key="1">
    <source>
        <dbReference type="ARBA" id="ARBA00004651"/>
    </source>
</evidence>
<feature type="transmembrane region" description="Helical" evidence="8">
    <location>
        <begin position="403"/>
        <end position="423"/>
    </location>
</feature>
<keyword evidence="11" id="KW-1185">Reference proteome</keyword>
<dbReference type="Proteomes" id="UP001432000">
    <property type="component" value="Chromosome"/>
</dbReference>
<feature type="transmembrane region" description="Helical" evidence="8">
    <location>
        <begin position="435"/>
        <end position="454"/>
    </location>
</feature>
<feature type="transmembrane region" description="Helical" evidence="8">
    <location>
        <begin position="170"/>
        <end position="188"/>
    </location>
</feature>
<feature type="transmembrane region" description="Helical" evidence="8">
    <location>
        <begin position="359"/>
        <end position="383"/>
    </location>
</feature>
<dbReference type="PANTHER" id="PTHR42718">
    <property type="entry name" value="MAJOR FACILITATOR SUPERFAMILY MULTIDRUG TRANSPORTER MFSC"/>
    <property type="match status" value="1"/>
</dbReference>
<keyword evidence="4 8" id="KW-0812">Transmembrane</keyword>
<feature type="transmembrane region" description="Helical" evidence="8">
    <location>
        <begin position="301"/>
        <end position="322"/>
    </location>
</feature>
<feature type="transmembrane region" description="Helical" evidence="8">
    <location>
        <begin position="226"/>
        <end position="248"/>
    </location>
</feature>
<feature type="transmembrane region" description="Helical" evidence="8">
    <location>
        <begin position="79"/>
        <end position="97"/>
    </location>
</feature>
<keyword evidence="6 8" id="KW-0472">Membrane</keyword>
<keyword evidence="3" id="KW-1003">Cell membrane</keyword>
<evidence type="ECO:0000256" key="7">
    <source>
        <dbReference type="SAM" id="MobiDB-lite"/>
    </source>
</evidence>
<evidence type="ECO:0000313" key="10">
    <source>
        <dbReference type="EMBL" id="WXG70197.1"/>
    </source>
</evidence>
<organism evidence="10 11">
    <name type="scientific">Rhodococcus sovatensis</name>
    <dbReference type="NCBI Taxonomy" id="1805840"/>
    <lineage>
        <taxon>Bacteria</taxon>
        <taxon>Bacillati</taxon>
        <taxon>Actinomycetota</taxon>
        <taxon>Actinomycetes</taxon>
        <taxon>Mycobacteriales</taxon>
        <taxon>Nocardiaceae</taxon>
        <taxon>Rhodococcus</taxon>
    </lineage>
</organism>
<dbReference type="InterPro" id="IPR036259">
    <property type="entry name" value="MFS_trans_sf"/>
</dbReference>
<dbReference type="PROSITE" id="PS50850">
    <property type="entry name" value="MFS"/>
    <property type="match status" value="1"/>
</dbReference>
<protein>
    <submittedName>
        <fullName evidence="10">MFS transporter</fullName>
    </submittedName>
</protein>
<feature type="region of interest" description="Disordered" evidence="7">
    <location>
        <begin position="462"/>
        <end position="486"/>
    </location>
</feature>
<dbReference type="SUPFAM" id="SSF103473">
    <property type="entry name" value="MFS general substrate transporter"/>
    <property type="match status" value="1"/>
</dbReference>
<evidence type="ECO:0000256" key="3">
    <source>
        <dbReference type="ARBA" id="ARBA00022475"/>
    </source>
</evidence>
<dbReference type="PROSITE" id="PS00216">
    <property type="entry name" value="SUGAR_TRANSPORT_1"/>
    <property type="match status" value="1"/>
</dbReference>
<feature type="domain" description="Major facilitator superfamily (MFS) profile" evidence="9">
    <location>
        <begin position="13"/>
        <end position="459"/>
    </location>
</feature>
<proteinExistence type="predicted"/>
<comment type="subcellular location">
    <subcellularLocation>
        <location evidence="1">Cell membrane</location>
        <topology evidence="1">Multi-pass membrane protein</topology>
    </subcellularLocation>
</comment>
<dbReference type="InterPro" id="IPR005829">
    <property type="entry name" value="Sugar_transporter_CS"/>
</dbReference>
<evidence type="ECO:0000256" key="8">
    <source>
        <dbReference type="SAM" id="Phobius"/>
    </source>
</evidence>
<dbReference type="CDD" id="cd17321">
    <property type="entry name" value="MFS_MMR_MDR_like"/>
    <property type="match status" value="1"/>
</dbReference>
<evidence type="ECO:0000256" key="6">
    <source>
        <dbReference type="ARBA" id="ARBA00023136"/>
    </source>
</evidence>
<sequence length="486" mass="49606">MRAPTTTRRLGWSLALLAFAQLIFSLDINIVYVALPDIGASLGFDGQTQQWVVSAYTVFAGGFLLFGGRAADLLGRRRIFITALAIYAVSSLVGGLATEPILLVGARAVQGIGGALLLPSTLALIGNLFAEGPARNRALAIWGGAGASGLTLGALLGGVLTQAFGWPAVFYVNVLLAGVAAIAAFVLIPKDDPQHESRKFDFPGALTVTVAATLFVYALVQGPSDGWGSTTIVAALVIAVLSAVAFVVIETRSADPLMPPKLLGNRNVAVGVLVTFIYMGTFGALPYFLTVLLQNVHQFSALETGLAFLVPSIAIATGTQVGERLVNRLGGRTTLLIGFAIGLPGTVVLALGFSEGSSYAAIVPGLIISGFGQGIVWTAMWIVAATGVAPSQQGVSNGLASTALNIGNAIGLAVLVAISAASGSHIADAAGGDRIAVFAAAALMLLGVVAVALLRPTKNVNADPADPVRSENNGALSSADELSTRH</sequence>
<dbReference type="InterPro" id="IPR020846">
    <property type="entry name" value="MFS_dom"/>
</dbReference>
<feature type="transmembrane region" description="Helical" evidence="8">
    <location>
        <begin position="141"/>
        <end position="164"/>
    </location>
</feature>
<gene>
    <name evidence="10" type="ORF">WDS16_06660</name>
</gene>
<evidence type="ECO:0000313" key="11">
    <source>
        <dbReference type="Proteomes" id="UP001432000"/>
    </source>
</evidence>
<dbReference type="Gene3D" id="1.20.1720.10">
    <property type="entry name" value="Multidrug resistance protein D"/>
    <property type="match status" value="1"/>
</dbReference>
<keyword evidence="2" id="KW-0813">Transport</keyword>
<dbReference type="PANTHER" id="PTHR42718:SF46">
    <property type="entry name" value="BLR6921 PROTEIN"/>
    <property type="match status" value="1"/>
</dbReference>
<feature type="transmembrane region" description="Helical" evidence="8">
    <location>
        <begin position="268"/>
        <end position="289"/>
    </location>
</feature>
<keyword evidence="5 8" id="KW-1133">Transmembrane helix</keyword>
<feature type="transmembrane region" description="Helical" evidence="8">
    <location>
        <begin position="334"/>
        <end position="353"/>
    </location>
</feature>
<dbReference type="Gene3D" id="1.20.1250.20">
    <property type="entry name" value="MFS general substrate transporter like domains"/>
    <property type="match status" value="1"/>
</dbReference>
<dbReference type="EMBL" id="CP147846">
    <property type="protein sequence ID" value="WXG70197.1"/>
    <property type="molecule type" value="Genomic_DNA"/>
</dbReference>
<evidence type="ECO:0000259" key="9">
    <source>
        <dbReference type="PROSITE" id="PS50850"/>
    </source>
</evidence>